<feature type="region of interest" description="Disordered" evidence="1">
    <location>
        <begin position="1"/>
        <end position="37"/>
    </location>
</feature>
<evidence type="ECO:0000313" key="2">
    <source>
        <dbReference type="EMBL" id="CAL1383359.1"/>
    </source>
</evidence>
<dbReference type="EMBL" id="OZ034817">
    <property type="protein sequence ID" value="CAL1383359.1"/>
    <property type="molecule type" value="Genomic_DNA"/>
</dbReference>
<protein>
    <submittedName>
        <fullName evidence="2">Uncharacterized protein</fullName>
    </submittedName>
</protein>
<keyword evidence="3" id="KW-1185">Reference proteome</keyword>
<feature type="compositionally biased region" description="Acidic residues" evidence="1">
    <location>
        <begin position="1"/>
        <end position="10"/>
    </location>
</feature>
<sequence length="81" mass="8462">MSDEEEDIPEENPGANPVVGAEEDPMEEANENLNDLDDDTLDQFATALAYVEEGLYVAAAAVAPGGLGGGLVDYSTDDESI</sequence>
<name>A0AAV2EBT2_9ROSI</name>
<proteinExistence type="predicted"/>
<accession>A0AAV2EBT2</accession>
<evidence type="ECO:0000313" key="3">
    <source>
        <dbReference type="Proteomes" id="UP001497516"/>
    </source>
</evidence>
<evidence type="ECO:0000256" key="1">
    <source>
        <dbReference type="SAM" id="MobiDB-lite"/>
    </source>
</evidence>
<dbReference type="Proteomes" id="UP001497516">
    <property type="component" value="Chromosome 4"/>
</dbReference>
<reference evidence="2 3" key="1">
    <citation type="submission" date="2024-04" db="EMBL/GenBank/DDBJ databases">
        <authorList>
            <person name="Fracassetti M."/>
        </authorList>
    </citation>
    <scope>NUCLEOTIDE SEQUENCE [LARGE SCALE GENOMIC DNA]</scope>
</reference>
<gene>
    <name evidence="2" type="ORF">LTRI10_LOCUS24640</name>
</gene>
<feature type="compositionally biased region" description="Acidic residues" evidence="1">
    <location>
        <begin position="21"/>
        <end position="37"/>
    </location>
</feature>
<organism evidence="2 3">
    <name type="scientific">Linum trigynum</name>
    <dbReference type="NCBI Taxonomy" id="586398"/>
    <lineage>
        <taxon>Eukaryota</taxon>
        <taxon>Viridiplantae</taxon>
        <taxon>Streptophyta</taxon>
        <taxon>Embryophyta</taxon>
        <taxon>Tracheophyta</taxon>
        <taxon>Spermatophyta</taxon>
        <taxon>Magnoliopsida</taxon>
        <taxon>eudicotyledons</taxon>
        <taxon>Gunneridae</taxon>
        <taxon>Pentapetalae</taxon>
        <taxon>rosids</taxon>
        <taxon>fabids</taxon>
        <taxon>Malpighiales</taxon>
        <taxon>Linaceae</taxon>
        <taxon>Linum</taxon>
    </lineage>
</organism>
<dbReference type="AlphaFoldDB" id="A0AAV2EBT2"/>